<reference evidence="5 6" key="1">
    <citation type="submission" date="2017-04" db="EMBL/GenBank/DDBJ databases">
        <authorList>
            <person name="Afonso C.L."/>
            <person name="Miller P.J."/>
            <person name="Scott M.A."/>
            <person name="Spackman E."/>
            <person name="Goraichik I."/>
            <person name="Dimitrov K.M."/>
            <person name="Suarez D.L."/>
            <person name="Swayne D.E."/>
        </authorList>
    </citation>
    <scope>NUCLEOTIDE SEQUENCE [LARGE SCALE GENOMIC DNA]</scope>
    <source>
        <strain evidence="5 6">DSM 43828</strain>
    </source>
</reference>
<proteinExistence type="predicted"/>
<dbReference type="SUPFAM" id="SSF52210">
    <property type="entry name" value="Succinyl-CoA synthetase domains"/>
    <property type="match status" value="2"/>
</dbReference>
<evidence type="ECO:0000259" key="4">
    <source>
        <dbReference type="SMART" id="SM00881"/>
    </source>
</evidence>
<accession>A0A1Y5Y2L9</accession>
<dbReference type="RefSeq" id="WP_200825927.1">
    <property type="nucleotide sequence ID" value="NZ_FWXV01000010.1"/>
</dbReference>
<dbReference type="Gene3D" id="3.30.470.20">
    <property type="entry name" value="ATP-grasp fold, B domain"/>
    <property type="match status" value="1"/>
</dbReference>
<keyword evidence="3" id="KW-0067">ATP-binding</keyword>
<dbReference type="InterPro" id="IPR032875">
    <property type="entry name" value="Succ_CoA_lig_flav_dom"/>
</dbReference>
<evidence type="ECO:0000313" key="6">
    <source>
        <dbReference type="Proteomes" id="UP000192674"/>
    </source>
</evidence>
<evidence type="ECO:0000256" key="1">
    <source>
        <dbReference type="ARBA" id="ARBA00022598"/>
    </source>
</evidence>
<feature type="domain" description="CoA-binding" evidence="4">
    <location>
        <begin position="6"/>
        <end position="99"/>
    </location>
</feature>
<dbReference type="Gene3D" id="3.30.1490.20">
    <property type="entry name" value="ATP-grasp fold, A domain"/>
    <property type="match status" value="1"/>
</dbReference>
<evidence type="ECO:0000256" key="3">
    <source>
        <dbReference type="ARBA" id="ARBA00022840"/>
    </source>
</evidence>
<sequence length="660" mass="68530">MTLGVFRDPRSVAVVGASDHPAKWGHWLARGALAGAHRRAVYMVNAKADTVLGQPAYQRLSDLPEVPDLVVLAVPATDSVVDEAVSLGVRGLLDISASKTSSKDLAARVRATGVRMIGPNCLGLYDASTDLRLAWGTFTGGALGIVSQSGQLGVEIANLAASLGVGVSRFVSVGDQVDVTVSDILADLVDHEPTRAIALYVEDFGDGRALVRALAELWAAGKPTLLLTVGASTASRETAQSHTGALTAPLDVVDAACRAAGAIRVRTPAELASVAHLLLSTKVTGNRLAILTDSGGQGAIAADIASAADLQVPRLSDEVSAVISQWLPERASSRNPIDLAGEGEKDLGVYSRITTALAASGEVDTVLITGYFGSYGVDIPELRARELEVVKDLAASGQTIVVHSMAADGPTVDALRANGIPVFRDVDTTLVALRGGVRAAGAQPRKVPEIGCQTGDLGAGYLAARELLATVGVRFPPCAEVNGVVQISGLRAPYVLKADWLAHKSESGAVLLDLSDHAAVVDAHAELVARLGPGRYVVEEMDTRADAVELIVGAHRDASFGPVVMVGAGGVATEFHRDTTLELAPVDIDQALAMVRRLRCAPLLDGWRGRPAVDVRGVAEVIVAVSELITARADIAELELNPVRVTADGPLAVDALVMGR</sequence>
<evidence type="ECO:0000313" key="5">
    <source>
        <dbReference type="EMBL" id="SMD24276.1"/>
    </source>
</evidence>
<name>A0A1Y5Y2L9_KIBAR</name>
<gene>
    <name evidence="5" type="ORF">SAMN05661093_08393</name>
</gene>
<dbReference type="PANTHER" id="PTHR43334:SF1">
    <property type="entry name" value="3-HYDROXYPROPIONATE--COA LIGASE [ADP-FORMING]"/>
    <property type="match status" value="1"/>
</dbReference>
<dbReference type="Gene3D" id="3.40.50.261">
    <property type="entry name" value="Succinyl-CoA synthetase domains"/>
    <property type="match status" value="2"/>
</dbReference>
<dbReference type="InterPro" id="IPR051538">
    <property type="entry name" value="Acyl-CoA_Synth/Transferase"/>
</dbReference>
<dbReference type="Pfam" id="PF13549">
    <property type="entry name" value="ATP-grasp_5"/>
    <property type="match status" value="1"/>
</dbReference>
<dbReference type="EMBL" id="FWXV01000010">
    <property type="protein sequence ID" value="SMD24276.1"/>
    <property type="molecule type" value="Genomic_DNA"/>
</dbReference>
<dbReference type="Proteomes" id="UP000192674">
    <property type="component" value="Unassembled WGS sequence"/>
</dbReference>
<protein>
    <submittedName>
        <fullName evidence="5">Acyl-CoA synthetase (NDP forming)</fullName>
    </submittedName>
</protein>
<dbReference type="InterPro" id="IPR003781">
    <property type="entry name" value="CoA-bd"/>
</dbReference>
<dbReference type="InterPro" id="IPR016102">
    <property type="entry name" value="Succinyl-CoA_synth-like"/>
</dbReference>
<dbReference type="InterPro" id="IPR013815">
    <property type="entry name" value="ATP_grasp_subdomain_1"/>
</dbReference>
<dbReference type="GO" id="GO:0016874">
    <property type="term" value="F:ligase activity"/>
    <property type="evidence" value="ECO:0007669"/>
    <property type="project" value="UniProtKB-KW"/>
</dbReference>
<keyword evidence="1" id="KW-0436">Ligase</keyword>
<dbReference type="Pfam" id="PF13380">
    <property type="entry name" value="CoA_binding_2"/>
    <property type="match status" value="1"/>
</dbReference>
<dbReference type="PANTHER" id="PTHR43334">
    <property type="entry name" value="ACETATE--COA LIGASE [ADP-FORMING]"/>
    <property type="match status" value="1"/>
</dbReference>
<dbReference type="SUPFAM" id="SSF51735">
    <property type="entry name" value="NAD(P)-binding Rossmann-fold domains"/>
    <property type="match status" value="1"/>
</dbReference>
<dbReference type="Gene3D" id="3.40.50.720">
    <property type="entry name" value="NAD(P)-binding Rossmann-like Domain"/>
    <property type="match status" value="1"/>
</dbReference>
<dbReference type="AlphaFoldDB" id="A0A1Y5Y2L9"/>
<dbReference type="SUPFAM" id="SSF56059">
    <property type="entry name" value="Glutathione synthetase ATP-binding domain-like"/>
    <property type="match status" value="1"/>
</dbReference>
<dbReference type="GO" id="GO:0005524">
    <property type="term" value="F:ATP binding"/>
    <property type="evidence" value="ECO:0007669"/>
    <property type="project" value="UniProtKB-KW"/>
</dbReference>
<organism evidence="5 6">
    <name type="scientific">Kibdelosporangium aridum</name>
    <dbReference type="NCBI Taxonomy" id="2030"/>
    <lineage>
        <taxon>Bacteria</taxon>
        <taxon>Bacillati</taxon>
        <taxon>Actinomycetota</taxon>
        <taxon>Actinomycetes</taxon>
        <taxon>Pseudonocardiales</taxon>
        <taxon>Pseudonocardiaceae</taxon>
        <taxon>Kibdelosporangium</taxon>
    </lineage>
</organism>
<keyword evidence="6" id="KW-1185">Reference proteome</keyword>
<evidence type="ECO:0000256" key="2">
    <source>
        <dbReference type="ARBA" id="ARBA00022741"/>
    </source>
</evidence>
<keyword evidence="2" id="KW-0547">Nucleotide-binding</keyword>
<dbReference type="InterPro" id="IPR036291">
    <property type="entry name" value="NAD(P)-bd_dom_sf"/>
</dbReference>
<dbReference type="Pfam" id="PF13607">
    <property type="entry name" value="Succ_CoA_lig"/>
    <property type="match status" value="1"/>
</dbReference>
<dbReference type="SMART" id="SM00881">
    <property type="entry name" value="CoA_binding"/>
    <property type="match status" value="1"/>
</dbReference>